<evidence type="ECO:0000256" key="1">
    <source>
        <dbReference type="ARBA" id="ARBA00006926"/>
    </source>
</evidence>
<dbReference type="InterPro" id="IPR036249">
    <property type="entry name" value="Thioredoxin-like_sf"/>
</dbReference>
<proteinExistence type="inferred from homology"/>
<dbReference type="GO" id="GO:0004601">
    <property type="term" value="F:peroxidase activity"/>
    <property type="evidence" value="ECO:0007669"/>
    <property type="project" value="UniProtKB-KW"/>
</dbReference>
<dbReference type="InterPro" id="IPR029760">
    <property type="entry name" value="GPX_CS"/>
</dbReference>
<dbReference type="PIRSF" id="PIRSF000303">
    <property type="entry name" value="Glutathion_perox"/>
    <property type="match status" value="1"/>
</dbReference>
<keyword evidence="6" id="KW-1185">Reference proteome</keyword>
<evidence type="ECO:0000313" key="5">
    <source>
        <dbReference type="EMBL" id="MEL0653832.1"/>
    </source>
</evidence>
<dbReference type="EMBL" id="JBAKAW010000002">
    <property type="protein sequence ID" value="MEL0653832.1"/>
    <property type="molecule type" value="Genomic_DNA"/>
</dbReference>
<dbReference type="SUPFAM" id="SSF52833">
    <property type="entry name" value="Thioredoxin-like"/>
    <property type="match status" value="1"/>
</dbReference>
<reference evidence="5 6" key="1">
    <citation type="submission" date="2024-02" db="EMBL/GenBank/DDBJ databases">
        <title>Bacteria isolated from the canopy kelp, Nereocystis luetkeana.</title>
        <authorList>
            <person name="Pfister C.A."/>
            <person name="Younker I.T."/>
            <person name="Light S.H."/>
        </authorList>
    </citation>
    <scope>NUCLEOTIDE SEQUENCE [LARGE SCALE GENOMIC DNA]</scope>
    <source>
        <strain evidence="5 6">TI.1.03</strain>
    </source>
</reference>
<dbReference type="InterPro" id="IPR000889">
    <property type="entry name" value="Glutathione_peroxidase"/>
</dbReference>
<gene>
    <name evidence="5" type="ORF">V6257_02195</name>
</gene>
<organism evidence="5 6">
    <name type="scientific">Pseudoalteromonas issachenkonii</name>
    <dbReference type="NCBI Taxonomy" id="152297"/>
    <lineage>
        <taxon>Bacteria</taxon>
        <taxon>Pseudomonadati</taxon>
        <taxon>Pseudomonadota</taxon>
        <taxon>Gammaproteobacteria</taxon>
        <taxon>Alteromonadales</taxon>
        <taxon>Pseudoalteromonadaceae</taxon>
        <taxon>Pseudoalteromonas</taxon>
    </lineage>
</organism>
<protein>
    <recommendedName>
        <fullName evidence="4">Glutathione peroxidase</fullName>
    </recommendedName>
</protein>
<evidence type="ECO:0000313" key="6">
    <source>
        <dbReference type="Proteomes" id="UP001371391"/>
    </source>
</evidence>
<comment type="caution">
    <text evidence="5">The sequence shown here is derived from an EMBL/GenBank/DDBJ whole genome shotgun (WGS) entry which is preliminary data.</text>
</comment>
<dbReference type="PANTHER" id="PTHR11592:SF78">
    <property type="entry name" value="GLUTATHIONE PEROXIDASE"/>
    <property type="match status" value="1"/>
</dbReference>
<keyword evidence="2 4" id="KW-0575">Peroxidase</keyword>
<name>A0ABU9GW48_9GAMM</name>
<dbReference type="Gene3D" id="3.40.30.10">
    <property type="entry name" value="Glutaredoxin"/>
    <property type="match status" value="1"/>
</dbReference>
<dbReference type="PANTHER" id="PTHR11592">
    <property type="entry name" value="GLUTATHIONE PEROXIDASE"/>
    <property type="match status" value="1"/>
</dbReference>
<dbReference type="Pfam" id="PF00255">
    <property type="entry name" value="GSHPx"/>
    <property type="match status" value="1"/>
</dbReference>
<keyword evidence="3 4" id="KW-0560">Oxidoreductase</keyword>
<sequence>MDSIYQFNAPLFNSENFPLSQLQGKTVLIVNTASKCNFSVQLNTLEKLYQQYKNNGFTVLAFPCNQFGQNEPLDNLAIKDFYQDQFNISFEVFGKVMVNGPETHPLFNYLKSHTRGISQNRAIKWNFTKFLINSQGQLVARYAPRTKPETLKQVIESNLLQAAKLSAARGGKKVSSKIPLFTSARHKLGLNLNQ</sequence>
<dbReference type="CDD" id="cd00340">
    <property type="entry name" value="GSH_Peroxidase"/>
    <property type="match status" value="1"/>
</dbReference>
<dbReference type="PROSITE" id="PS51355">
    <property type="entry name" value="GLUTATHIONE_PEROXID_3"/>
    <property type="match status" value="1"/>
</dbReference>
<dbReference type="RefSeq" id="WP_341601376.1">
    <property type="nucleotide sequence ID" value="NZ_JBAKAW010000002.1"/>
</dbReference>
<dbReference type="PRINTS" id="PR01011">
    <property type="entry name" value="GLUTPROXDASE"/>
</dbReference>
<accession>A0ABU9GW48</accession>
<dbReference type="PROSITE" id="PS00763">
    <property type="entry name" value="GLUTATHIONE_PEROXID_2"/>
    <property type="match status" value="1"/>
</dbReference>
<dbReference type="Proteomes" id="UP001371391">
    <property type="component" value="Unassembled WGS sequence"/>
</dbReference>
<comment type="similarity">
    <text evidence="1 4">Belongs to the glutathione peroxidase family.</text>
</comment>
<evidence type="ECO:0000256" key="4">
    <source>
        <dbReference type="RuleBase" id="RU000499"/>
    </source>
</evidence>
<evidence type="ECO:0000256" key="2">
    <source>
        <dbReference type="ARBA" id="ARBA00022559"/>
    </source>
</evidence>
<evidence type="ECO:0000256" key="3">
    <source>
        <dbReference type="ARBA" id="ARBA00023002"/>
    </source>
</evidence>